<dbReference type="InterPro" id="IPR035372">
    <property type="entry name" value="MCD_N"/>
</dbReference>
<evidence type="ECO:0000313" key="4">
    <source>
        <dbReference type="Proteomes" id="UP000199236"/>
    </source>
</evidence>
<reference evidence="3 4" key="1">
    <citation type="submission" date="2016-10" db="EMBL/GenBank/DDBJ databases">
        <authorList>
            <person name="de Groot N.N."/>
        </authorList>
    </citation>
    <scope>NUCLEOTIDE SEQUENCE [LARGE SCALE GENOMIC DNA]</scope>
    <source>
        <strain evidence="3 4">CGMCC 1.9157</strain>
    </source>
</reference>
<feature type="domain" description="Malonyl-CoA decarboxylase N-terminal" evidence="2">
    <location>
        <begin position="78"/>
        <end position="160"/>
    </location>
</feature>
<accession>A0A1I5C0C7</accession>
<dbReference type="Pfam" id="PF05292">
    <property type="entry name" value="MCD"/>
    <property type="match status" value="1"/>
</dbReference>
<dbReference type="GO" id="GO:0050080">
    <property type="term" value="F:malonyl-CoA decarboxylase activity"/>
    <property type="evidence" value="ECO:0007669"/>
    <property type="project" value="InterPro"/>
</dbReference>
<proteinExistence type="predicted"/>
<evidence type="ECO:0000313" key="3">
    <source>
        <dbReference type="EMBL" id="SFN80429.1"/>
    </source>
</evidence>
<dbReference type="STRING" id="655353.SAMN04488056_10269"/>
<dbReference type="Gene3D" id="1.20.140.90">
    <property type="entry name" value="Malonyl-CoA decarboxylase, oligemerization domain"/>
    <property type="match status" value="1"/>
</dbReference>
<dbReference type="Pfam" id="PF17408">
    <property type="entry name" value="MCD_N"/>
    <property type="match status" value="1"/>
</dbReference>
<dbReference type="InterPro" id="IPR042303">
    <property type="entry name" value="Malonyl_CoA_deC_C_sf"/>
</dbReference>
<dbReference type="EMBL" id="FOVR01000002">
    <property type="protein sequence ID" value="SFN80429.1"/>
    <property type="molecule type" value="Genomic_DNA"/>
</dbReference>
<name>A0A1I5C0C7_9HYPH</name>
<evidence type="ECO:0000259" key="2">
    <source>
        <dbReference type="Pfam" id="PF17408"/>
    </source>
</evidence>
<sequence>MAAKSFLSDMLQRIANAGPFLSSKAAMTPDHLIPLCKELVGDKGEASGLKNALKILEIYEAASEEERHSFFVKVAEEFGVDHDALAKAVSQWEPGDHAAARELYFAAEPKSQELIRRLNRVPGSTARLVNMRADLLSYVKAEPELKSLDHDFQHLFSAWFNRGFLEIERIDWSTSAEILEKIIAYEAVHRIHGWDDLRQRVADPDRRLFAFFHPAMPTDPLIFVEVALTREIPKSIASILEQEREHIEPGAANAAIFYSISNCQVGLRGISFGNFLIKQVVAELQKEFPALHTFVTLSPVPGFRRWVKSAIENEDPLLKPEERAVLEQLGDDELPADDFVQRLAARYLVNARSKKGTAYDPVANFHLGNGALLHKVHANADHSERGRSISWGVMVNYLYDENKIEEHHQAYATDGTVAASSEVKSLANAKVKLAPVAAAKAATPPKAETA</sequence>
<dbReference type="PANTHER" id="PTHR28641">
    <property type="match status" value="1"/>
</dbReference>
<dbReference type="Proteomes" id="UP000199236">
    <property type="component" value="Unassembled WGS sequence"/>
</dbReference>
<dbReference type="AlphaFoldDB" id="A0A1I5C0C7"/>
<dbReference type="PANTHER" id="PTHR28641:SF1">
    <property type="entry name" value="MALONYL-COA DECARBOXYLASE, MITOCHONDRIAL"/>
    <property type="match status" value="1"/>
</dbReference>
<gene>
    <name evidence="3" type="ORF">SAMN04488056_10269</name>
</gene>
<dbReference type="RefSeq" id="WP_090069142.1">
    <property type="nucleotide sequence ID" value="NZ_FOVR01000002.1"/>
</dbReference>
<organism evidence="3 4">
    <name type="scientific">Cohaesibacter marisflavi</name>
    <dbReference type="NCBI Taxonomy" id="655353"/>
    <lineage>
        <taxon>Bacteria</taxon>
        <taxon>Pseudomonadati</taxon>
        <taxon>Pseudomonadota</taxon>
        <taxon>Alphaproteobacteria</taxon>
        <taxon>Hyphomicrobiales</taxon>
        <taxon>Cohaesibacteraceae</taxon>
    </lineage>
</organism>
<evidence type="ECO:0000259" key="1">
    <source>
        <dbReference type="Pfam" id="PF05292"/>
    </source>
</evidence>
<dbReference type="GO" id="GO:0006633">
    <property type="term" value="P:fatty acid biosynthetic process"/>
    <property type="evidence" value="ECO:0007669"/>
    <property type="project" value="InterPro"/>
</dbReference>
<protein>
    <submittedName>
        <fullName evidence="3">Malonyl-CoA decarboxylase</fullName>
    </submittedName>
</protein>
<dbReference type="InterPro" id="IPR007956">
    <property type="entry name" value="Malonyl_CoA_deC_C"/>
</dbReference>
<keyword evidence="4" id="KW-1185">Reference proteome</keyword>
<dbReference type="Gene3D" id="3.40.630.150">
    <property type="entry name" value="Malonyl-CoA decarboxylase, catalytic domain"/>
    <property type="match status" value="1"/>
</dbReference>
<feature type="domain" description="Malonyl-CoA decarboxylase C-terminal" evidence="1">
    <location>
        <begin position="163"/>
        <end position="400"/>
    </location>
</feature>
<dbReference type="InterPro" id="IPR038351">
    <property type="entry name" value="MCD_N_sf"/>
</dbReference>
<dbReference type="InterPro" id="IPR038917">
    <property type="entry name" value="Malonyl_CoA_deC"/>
</dbReference>
<dbReference type="OrthoDB" id="5292736at2"/>